<evidence type="ECO:0000259" key="7">
    <source>
        <dbReference type="PROSITE" id="PS51918"/>
    </source>
</evidence>
<comment type="cofactor">
    <cofactor evidence="1">
        <name>[4Fe-4S] cluster</name>
        <dbReference type="ChEBI" id="CHEBI:49883"/>
    </cofactor>
</comment>
<evidence type="ECO:0000256" key="6">
    <source>
        <dbReference type="ARBA" id="ARBA00023014"/>
    </source>
</evidence>
<keyword evidence="3" id="KW-0949">S-adenosyl-L-methionine</keyword>
<evidence type="ECO:0000256" key="2">
    <source>
        <dbReference type="ARBA" id="ARBA00022485"/>
    </source>
</evidence>
<dbReference type="InterPro" id="IPR007197">
    <property type="entry name" value="rSAM"/>
</dbReference>
<dbReference type="PANTHER" id="PTHR30544">
    <property type="entry name" value="23S RRNA METHYLTRANSFERASE"/>
    <property type="match status" value="1"/>
</dbReference>
<dbReference type="GO" id="GO:0070475">
    <property type="term" value="P:rRNA base methylation"/>
    <property type="evidence" value="ECO:0007669"/>
    <property type="project" value="TreeGrafter"/>
</dbReference>
<comment type="caution">
    <text evidence="8">The sequence shown here is derived from an EMBL/GenBank/DDBJ whole genome shotgun (WGS) entry which is preliminary data.</text>
</comment>
<dbReference type="GO" id="GO:0030488">
    <property type="term" value="P:tRNA methylation"/>
    <property type="evidence" value="ECO:0007669"/>
    <property type="project" value="TreeGrafter"/>
</dbReference>
<dbReference type="EMBL" id="BLQM01000268">
    <property type="protein sequence ID" value="GMH79616.1"/>
    <property type="molecule type" value="Genomic_DNA"/>
</dbReference>
<evidence type="ECO:0000256" key="1">
    <source>
        <dbReference type="ARBA" id="ARBA00001966"/>
    </source>
</evidence>
<sequence>MADDAPAVNLAVSLHGATQELRELTVPSARGTSIEELGAALDYHAKKSGRGAMLEYLLIDDVNDSDCAAESLADFARDRGAKFKPFVNLIPYNPTLAGANFGYETPTDERINSFHDLLKKEEIQSSVRWSSAAGRDANAACGQLVLGE</sequence>
<dbReference type="InterPro" id="IPR013785">
    <property type="entry name" value="Aldolase_TIM"/>
</dbReference>
<dbReference type="PROSITE" id="PS51918">
    <property type="entry name" value="RADICAL_SAM"/>
    <property type="match status" value="1"/>
</dbReference>
<dbReference type="GO" id="GO:0051539">
    <property type="term" value="F:4 iron, 4 sulfur cluster binding"/>
    <property type="evidence" value="ECO:0007669"/>
    <property type="project" value="UniProtKB-KW"/>
</dbReference>
<keyword evidence="6" id="KW-0411">Iron-sulfur</keyword>
<evidence type="ECO:0000313" key="9">
    <source>
        <dbReference type="Proteomes" id="UP001162640"/>
    </source>
</evidence>
<evidence type="ECO:0000313" key="8">
    <source>
        <dbReference type="EMBL" id="GMH79616.1"/>
    </source>
</evidence>
<name>A0A9W7AXD7_9STRA</name>
<dbReference type="Proteomes" id="UP001162640">
    <property type="component" value="Unassembled WGS sequence"/>
</dbReference>
<dbReference type="Gene3D" id="3.20.20.70">
    <property type="entry name" value="Aldolase class I"/>
    <property type="match status" value="1"/>
</dbReference>
<accession>A0A9W7AXD7</accession>
<evidence type="ECO:0000256" key="3">
    <source>
        <dbReference type="ARBA" id="ARBA00022691"/>
    </source>
</evidence>
<gene>
    <name evidence="8" type="ORF">TL16_g08201</name>
</gene>
<proteinExistence type="predicted"/>
<protein>
    <recommendedName>
        <fullName evidence="7">Radical SAM core domain-containing protein</fullName>
    </recommendedName>
</protein>
<keyword evidence="4" id="KW-0479">Metal-binding</keyword>
<dbReference type="PANTHER" id="PTHR30544:SF8">
    <property type="entry name" value="RADICAL SAM SUPERFAMILY PROTEIN"/>
    <property type="match status" value="1"/>
</dbReference>
<reference evidence="9" key="1">
    <citation type="journal article" date="2023" name="Commun. Biol.">
        <title>Genome analysis of Parmales, the sister group of diatoms, reveals the evolutionary specialization of diatoms from phago-mixotrophs to photoautotrophs.</title>
        <authorList>
            <person name="Ban H."/>
            <person name="Sato S."/>
            <person name="Yoshikawa S."/>
            <person name="Yamada K."/>
            <person name="Nakamura Y."/>
            <person name="Ichinomiya M."/>
            <person name="Sato N."/>
            <person name="Blanc-Mathieu R."/>
            <person name="Endo H."/>
            <person name="Kuwata A."/>
            <person name="Ogata H."/>
        </authorList>
    </citation>
    <scope>NUCLEOTIDE SEQUENCE [LARGE SCALE GENOMIC DNA]</scope>
</reference>
<dbReference type="InterPro" id="IPR040072">
    <property type="entry name" value="Methyltransferase_A"/>
</dbReference>
<keyword evidence="2" id="KW-0004">4Fe-4S</keyword>
<dbReference type="AlphaFoldDB" id="A0A9W7AXD7"/>
<organism evidence="8 9">
    <name type="scientific">Triparma laevis f. inornata</name>
    <dbReference type="NCBI Taxonomy" id="1714386"/>
    <lineage>
        <taxon>Eukaryota</taxon>
        <taxon>Sar</taxon>
        <taxon>Stramenopiles</taxon>
        <taxon>Ochrophyta</taxon>
        <taxon>Bolidophyceae</taxon>
        <taxon>Parmales</taxon>
        <taxon>Triparmaceae</taxon>
        <taxon>Triparma</taxon>
    </lineage>
</organism>
<dbReference type="GO" id="GO:0046872">
    <property type="term" value="F:metal ion binding"/>
    <property type="evidence" value="ECO:0007669"/>
    <property type="project" value="UniProtKB-KW"/>
</dbReference>
<evidence type="ECO:0000256" key="4">
    <source>
        <dbReference type="ARBA" id="ARBA00022723"/>
    </source>
</evidence>
<keyword evidence="5" id="KW-0408">Iron</keyword>
<dbReference type="GO" id="GO:0003824">
    <property type="term" value="F:catalytic activity"/>
    <property type="evidence" value="ECO:0007669"/>
    <property type="project" value="InterPro"/>
</dbReference>
<feature type="domain" description="Radical SAM core" evidence="7">
    <location>
        <begin position="1"/>
        <end position="128"/>
    </location>
</feature>
<evidence type="ECO:0000256" key="5">
    <source>
        <dbReference type="ARBA" id="ARBA00023004"/>
    </source>
</evidence>